<feature type="domain" description="Methyl-accepting transducer" evidence="6">
    <location>
        <begin position="275"/>
        <end position="504"/>
    </location>
</feature>
<comment type="similarity">
    <text evidence="2">Belongs to the methyl-accepting chemotaxis (MCP) protein family.</text>
</comment>
<accession>A0ABT5N312</accession>
<dbReference type="SUPFAM" id="SSF58104">
    <property type="entry name" value="Methyl-accepting chemotaxis protein (MCP) signaling domain"/>
    <property type="match status" value="1"/>
</dbReference>
<dbReference type="InterPro" id="IPR047347">
    <property type="entry name" value="YvaQ-like_sensor"/>
</dbReference>
<evidence type="ECO:0000256" key="1">
    <source>
        <dbReference type="ARBA" id="ARBA00022481"/>
    </source>
</evidence>
<keyword evidence="3" id="KW-0807">Transducer</keyword>
<dbReference type="PRINTS" id="PR00260">
    <property type="entry name" value="CHEMTRNSDUCR"/>
</dbReference>
<dbReference type="InterPro" id="IPR004089">
    <property type="entry name" value="MCPsignal_dom"/>
</dbReference>
<dbReference type="InterPro" id="IPR024478">
    <property type="entry name" value="HlyB_4HB_MCP"/>
</dbReference>
<dbReference type="PROSITE" id="PS50111">
    <property type="entry name" value="CHEMOTAXIS_TRANSDUC_2"/>
    <property type="match status" value="1"/>
</dbReference>
<evidence type="ECO:0000313" key="8">
    <source>
        <dbReference type="Proteomes" id="UP001528673"/>
    </source>
</evidence>
<organism evidence="7 8">
    <name type="scientific">Curvibacter cyanobacteriorum</name>
    <dbReference type="NCBI Taxonomy" id="3026422"/>
    <lineage>
        <taxon>Bacteria</taxon>
        <taxon>Pseudomonadati</taxon>
        <taxon>Pseudomonadota</taxon>
        <taxon>Betaproteobacteria</taxon>
        <taxon>Burkholderiales</taxon>
        <taxon>Comamonadaceae</taxon>
        <taxon>Curvibacter</taxon>
    </lineage>
</organism>
<dbReference type="Pfam" id="PF00015">
    <property type="entry name" value="MCPsignal"/>
    <property type="match status" value="1"/>
</dbReference>
<gene>
    <name evidence="7" type="ORF">PSQ40_17670</name>
</gene>
<dbReference type="PANTHER" id="PTHR43531:SF14">
    <property type="entry name" value="METHYL-ACCEPTING CHEMOTAXIS PROTEIN I-RELATED"/>
    <property type="match status" value="1"/>
</dbReference>
<name>A0ABT5N312_9BURK</name>
<keyword evidence="4" id="KW-0175">Coiled coil</keyword>
<dbReference type="Proteomes" id="UP001528673">
    <property type="component" value="Unassembled WGS sequence"/>
</dbReference>
<evidence type="ECO:0000313" key="7">
    <source>
        <dbReference type="EMBL" id="MDD0840418.1"/>
    </source>
</evidence>
<dbReference type="EMBL" id="JAQSIP010000009">
    <property type="protein sequence ID" value="MDD0840418.1"/>
    <property type="molecule type" value="Genomic_DNA"/>
</dbReference>
<comment type="caution">
    <text evidence="7">The sequence shown here is derived from an EMBL/GenBank/DDBJ whole genome shotgun (WGS) entry which is preliminary data.</text>
</comment>
<protein>
    <submittedName>
        <fullName evidence="7">Methyl-accepting chemotaxis protein</fullName>
    </submittedName>
</protein>
<feature type="transmembrane region" description="Helical" evidence="5">
    <location>
        <begin position="189"/>
        <end position="208"/>
    </location>
</feature>
<dbReference type="PANTHER" id="PTHR43531">
    <property type="entry name" value="PROTEIN ICFG"/>
    <property type="match status" value="1"/>
</dbReference>
<dbReference type="Gene3D" id="1.10.287.950">
    <property type="entry name" value="Methyl-accepting chemotaxis protein"/>
    <property type="match status" value="1"/>
</dbReference>
<dbReference type="RefSeq" id="WP_273953205.1">
    <property type="nucleotide sequence ID" value="NZ_JAQSIP010000009.1"/>
</dbReference>
<keyword evidence="8" id="KW-1185">Reference proteome</keyword>
<evidence type="ECO:0000256" key="4">
    <source>
        <dbReference type="SAM" id="Coils"/>
    </source>
</evidence>
<dbReference type="CDD" id="cd19411">
    <property type="entry name" value="MCP2201-like_sensor"/>
    <property type="match status" value="1"/>
</dbReference>
<dbReference type="CDD" id="cd11386">
    <property type="entry name" value="MCP_signal"/>
    <property type="match status" value="1"/>
</dbReference>
<evidence type="ECO:0000256" key="3">
    <source>
        <dbReference type="PROSITE-ProRule" id="PRU00284"/>
    </source>
</evidence>
<dbReference type="InterPro" id="IPR004090">
    <property type="entry name" value="Chemotax_Me-accpt_rcpt"/>
</dbReference>
<keyword evidence="5" id="KW-1133">Transmembrane helix</keyword>
<feature type="coiled-coil region" evidence="4">
    <location>
        <begin position="475"/>
        <end position="513"/>
    </location>
</feature>
<sequence>MQKLSIGTRLALGFGLLLLLTLLNTGLGNWQLQTATESTQAIIDQPLSKERLISDWYRLIHTAVRRTTAIAKSSDPSLATFFAAEQKESAAATTAIQKQVEGLMVTSAEKQLFADISELRKTYVAARDEVIRLKREGQPAEADKLLENAFLPASVRYVEQVKALLEMQRTALDQAAAPIREANDQARHAMWLLGALGLAAGVTCSVLITRSITAPMGRSLQVAQQVASGDLSPLPAHLHDSREASDTRDESRHLLLALGTMQGSLTQVIQGIRQAADSIATASAEIANGNHDLSVRTEQTATNLQSTASSIEQLTGHVQQTAQAARSASDLASQATEVASHGGAVVAQVVNTMDAINASSRRIADITGLIDSIAFQTNILALNAAVEAARAGEQGRGFAVVASEVRTLAQRSAEAAREIKSLITNSVERVEDGTRQVHEAGRTMESIVDAVQRVTAVVNEIASAAQDQSQGIAHVNQSIGELDQMTQQNAALVEESAAAAQSLREQAERLTQTVATFTLGPGAGGVRAPRPAQALLSA</sequence>
<dbReference type="InterPro" id="IPR051310">
    <property type="entry name" value="MCP_chemotaxis"/>
</dbReference>
<dbReference type="SMART" id="SM00283">
    <property type="entry name" value="MA"/>
    <property type="match status" value="1"/>
</dbReference>
<reference evidence="7 8" key="1">
    <citation type="submission" date="2023-02" db="EMBL/GenBank/DDBJ databases">
        <title>Bacterial whole genomic sequence of Curvibacter sp. HBC61.</title>
        <authorList>
            <person name="Le V."/>
            <person name="Ko S.-R."/>
            <person name="Ahn C.-Y."/>
            <person name="Oh H.-M."/>
        </authorList>
    </citation>
    <scope>NUCLEOTIDE SEQUENCE [LARGE SCALE GENOMIC DNA]</scope>
    <source>
        <strain evidence="7 8">HBC61</strain>
    </source>
</reference>
<proteinExistence type="inferred from homology"/>
<keyword evidence="5" id="KW-0472">Membrane</keyword>
<evidence type="ECO:0000256" key="2">
    <source>
        <dbReference type="ARBA" id="ARBA00029447"/>
    </source>
</evidence>
<evidence type="ECO:0000256" key="5">
    <source>
        <dbReference type="SAM" id="Phobius"/>
    </source>
</evidence>
<evidence type="ECO:0000259" key="6">
    <source>
        <dbReference type="PROSITE" id="PS50111"/>
    </source>
</evidence>
<keyword evidence="1" id="KW-0488">Methylation</keyword>
<keyword evidence="5" id="KW-0812">Transmembrane</keyword>
<dbReference type="Pfam" id="PF12729">
    <property type="entry name" value="4HB_MCP_1"/>
    <property type="match status" value="1"/>
</dbReference>